<evidence type="ECO:0000313" key="2">
    <source>
        <dbReference type="EMBL" id="KPM31250.1"/>
    </source>
</evidence>
<organism evidence="2 3">
    <name type="scientific">Croceitalea dokdonensis DOKDO 023</name>
    <dbReference type="NCBI Taxonomy" id="1300341"/>
    <lineage>
        <taxon>Bacteria</taxon>
        <taxon>Pseudomonadati</taxon>
        <taxon>Bacteroidota</taxon>
        <taxon>Flavobacteriia</taxon>
        <taxon>Flavobacteriales</taxon>
        <taxon>Flavobacteriaceae</taxon>
        <taxon>Croceitalea</taxon>
    </lineage>
</organism>
<sequence>MPTQFLFPNLLSFYSFLTLFILSSNTKLDTCPMAFSNLF</sequence>
<accession>A0A0P7A4B4</accession>
<dbReference type="Proteomes" id="UP000050280">
    <property type="component" value="Unassembled WGS sequence"/>
</dbReference>
<keyword evidence="1" id="KW-1133">Transmembrane helix</keyword>
<keyword evidence="3" id="KW-1185">Reference proteome</keyword>
<keyword evidence="1" id="KW-0472">Membrane</keyword>
<reference evidence="2 3" key="1">
    <citation type="submission" date="2015-09" db="EMBL/GenBank/DDBJ databases">
        <title>Genome sequence of the marine flavobacterium Croceitalea dokdonensis DOKDO 023 that contains proton- and sodium-pumping rhodopsins.</title>
        <authorList>
            <person name="Kwon S.-K."/>
            <person name="Lee H.K."/>
            <person name="Kwak M.-J."/>
            <person name="Kim J.F."/>
        </authorList>
    </citation>
    <scope>NUCLEOTIDE SEQUENCE [LARGE SCALE GENOMIC DNA]</scope>
    <source>
        <strain evidence="2 3">DOKDO 023</strain>
    </source>
</reference>
<name>A0A0P7A4B4_9FLAO</name>
<gene>
    <name evidence="2" type="ORF">I595_2514</name>
</gene>
<keyword evidence="1" id="KW-0812">Transmembrane</keyword>
<evidence type="ECO:0000313" key="3">
    <source>
        <dbReference type="Proteomes" id="UP000050280"/>
    </source>
</evidence>
<feature type="transmembrane region" description="Helical" evidence="1">
    <location>
        <begin position="6"/>
        <end position="23"/>
    </location>
</feature>
<proteinExistence type="predicted"/>
<comment type="caution">
    <text evidence="2">The sequence shown here is derived from an EMBL/GenBank/DDBJ whole genome shotgun (WGS) entry which is preliminary data.</text>
</comment>
<evidence type="ECO:0000256" key="1">
    <source>
        <dbReference type="SAM" id="Phobius"/>
    </source>
</evidence>
<dbReference type="EMBL" id="LDJX01000005">
    <property type="protein sequence ID" value="KPM31250.1"/>
    <property type="molecule type" value="Genomic_DNA"/>
</dbReference>
<protein>
    <submittedName>
        <fullName evidence="2">Uncharacterized protein</fullName>
    </submittedName>
</protein>
<dbReference type="AlphaFoldDB" id="A0A0P7A4B4"/>